<dbReference type="Pfam" id="PF13578">
    <property type="entry name" value="Methyltransf_24"/>
    <property type="match status" value="1"/>
</dbReference>
<dbReference type="InterPro" id="IPR029063">
    <property type="entry name" value="SAM-dependent_MTases_sf"/>
</dbReference>
<reference evidence="2" key="1">
    <citation type="journal article" date="2019" name="Int. J. Syst. Evol. Microbiol.">
        <title>The Global Catalogue of Microorganisms (GCM) 10K type strain sequencing project: providing services to taxonomists for standard genome sequencing and annotation.</title>
        <authorList>
            <consortium name="The Broad Institute Genomics Platform"/>
            <consortium name="The Broad Institute Genome Sequencing Center for Infectious Disease"/>
            <person name="Wu L."/>
            <person name="Ma J."/>
        </authorList>
    </citation>
    <scope>NUCLEOTIDE SEQUENCE [LARGE SCALE GENOMIC DNA]</scope>
    <source>
        <strain evidence="2">JCM 18326</strain>
    </source>
</reference>
<dbReference type="RefSeq" id="WP_345374456.1">
    <property type="nucleotide sequence ID" value="NZ_BAABJX010000059.1"/>
</dbReference>
<name>A0ABP9DJQ8_9BACT</name>
<dbReference type="Gene3D" id="3.40.50.150">
    <property type="entry name" value="Vaccinia Virus protein VP39"/>
    <property type="match status" value="1"/>
</dbReference>
<evidence type="ECO:0008006" key="3">
    <source>
        <dbReference type="Google" id="ProtNLM"/>
    </source>
</evidence>
<dbReference type="EMBL" id="BAABJX010000059">
    <property type="protein sequence ID" value="GAA4848525.1"/>
    <property type="molecule type" value="Genomic_DNA"/>
</dbReference>
<dbReference type="SUPFAM" id="SSF53335">
    <property type="entry name" value="S-adenosyl-L-methionine-dependent methyltransferases"/>
    <property type="match status" value="1"/>
</dbReference>
<sequence length="227" mass="25916">MKNKAIEKLCTTFLGKNKGGRFYNLISAGGDLFLYKNSYLNTTGWVESFQEQKPISSNAVAIPWVTYSFIAFIEQRLHKELTIFEYGSGNSTIYYANACKQVTAVENDKNWFSMIESQMPANVTLLFESLTEKDRYVKQAIAEQQQAFDIIIVDGRKRVACVKTAIEHLSERGVVVLDDSERTQYQEAFSFMKAQGFKQLDFWGLAPGMVYNKCTSVFYREENCLGI</sequence>
<organism evidence="1 2">
    <name type="scientific">Algivirga pacifica</name>
    <dbReference type="NCBI Taxonomy" id="1162670"/>
    <lineage>
        <taxon>Bacteria</taxon>
        <taxon>Pseudomonadati</taxon>
        <taxon>Bacteroidota</taxon>
        <taxon>Cytophagia</taxon>
        <taxon>Cytophagales</taxon>
        <taxon>Flammeovirgaceae</taxon>
        <taxon>Algivirga</taxon>
    </lineage>
</organism>
<evidence type="ECO:0000313" key="2">
    <source>
        <dbReference type="Proteomes" id="UP001500298"/>
    </source>
</evidence>
<keyword evidence="2" id="KW-1185">Reference proteome</keyword>
<protein>
    <recommendedName>
        <fullName evidence="3">FkbM family methyltransferase</fullName>
    </recommendedName>
</protein>
<comment type="caution">
    <text evidence="1">The sequence shown here is derived from an EMBL/GenBank/DDBJ whole genome shotgun (WGS) entry which is preliminary data.</text>
</comment>
<evidence type="ECO:0000313" key="1">
    <source>
        <dbReference type="EMBL" id="GAA4848525.1"/>
    </source>
</evidence>
<proteinExistence type="predicted"/>
<dbReference type="Proteomes" id="UP001500298">
    <property type="component" value="Unassembled WGS sequence"/>
</dbReference>
<gene>
    <name evidence="1" type="ORF">GCM10023331_36520</name>
</gene>
<accession>A0ABP9DJQ8</accession>